<dbReference type="EMBL" id="RJIC01000004">
    <property type="protein sequence ID" value="RVZ64033.1"/>
    <property type="molecule type" value="Genomic_DNA"/>
</dbReference>
<reference evidence="1 2" key="1">
    <citation type="submission" date="2018-10" db="EMBL/GenBank/DDBJ databases">
        <title>Genetic determinants and prediction of antibiotic resistance phenotypes in Helicobacter pylori.</title>
        <authorList>
            <person name="Wagner K."/>
        </authorList>
    </citation>
    <scope>NUCLEOTIDE SEQUENCE [LARGE SCALE GENOMIC DNA]</scope>
    <source>
        <strain evidence="1 2">ZH117</strain>
    </source>
</reference>
<protein>
    <submittedName>
        <fullName evidence="1">Uncharacterized protein</fullName>
    </submittedName>
</protein>
<name>A0A438ZJC1_HELPX</name>
<dbReference type="AlphaFoldDB" id="A0A438ZJC1"/>
<organism evidence="1 2">
    <name type="scientific">Helicobacter pylori</name>
    <name type="common">Campylobacter pylori</name>
    <dbReference type="NCBI Taxonomy" id="210"/>
    <lineage>
        <taxon>Bacteria</taxon>
        <taxon>Pseudomonadati</taxon>
        <taxon>Campylobacterota</taxon>
        <taxon>Epsilonproteobacteria</taxon>
        <taxon>Campylobacterales</taxon>
        <taxon>Helicobacteraceae</taxon>
        <taxon>Helicobacter</taxon>
    </lineage>
</organism>
<sequence>MSCIVFHLASYLKQSATYIYYRESLFNASFKKVFVKGFFKYIFLQKFCYTITEIVLRSF</sequence>
<proteinExistence type="predicted"/>
<dbReference type="Proteomes" id="UP000288704">
    <property type="component" value="Unassembled WGS sequence"/>
</dbReference>
<evidence type="ECO:0000313" key="2">
    <source>
        <dbReference type="Proteomes" id="UP000288704"/>
    </source>
</evidence>
<comment type="caution">
    <text evidence="1">The sequence shown here is derived from an EMBL/GenBank/DDBJ whole genome shotgun (WGS) entry which is preliminary data.</text>
</comment>
<evidence type="ECO:0000313" key="1">
    <source>
        <dbReference type="EMBL" id="RVZ64033.1"/>
    </source>
</evidence>
<gene>
    <name evidence="1" type="ORF">EC574_04360</name>
</gene>
<accession>A0A438ZJC1</accession>